<feature type="domain" description="Reverse transcriptase zinc-binding" evidence="2">
    <location>
        <begin position="59"/>
        <end position="111"/>
    </location>
</feature>
<evidence type="ECO:0000259" key="1">
    <source>
        <dbReference type="Pfam" id="PF13456"/>
    </source>
</evidence>
<accession>A0A1R3KFU0</accession>
<dbReference type="PANTHER" id="PTHR47074:SF61">
    <property type="entry name" value="RNASE H TYPE-1 DOMAIN-CONTAINING PROTEIN"/>
    <property type="match status" value="1"/>
</dbReference>
<protein>
    <recommendedName>
        <fullName evidence="5">RNase H type-1 domain-containing protein</fullName>
    </recommendedName>
</protein>
<evidence type="ECO:0000313" key="4">
    <source>
        <dbReference type="Proteomes" id="UP000187203"/>
    </source>
</evidence>
<evidence type="ECO:0008006" key="5">
    <source>
        <dbReference type="Google" id="ProtNLM"/>
    </source>
</evidence>
<dbReference type="Pfam" id="PF13456">
    <property type="entry name" value="RVT_3"/>
    <property type="match status" value="1"/>
</dbReference>
<dbReference type="AlphaFoldDB" id="A0A1R3KFU0"/>
<keyword evidence="4" id="KW-1185">Reference proteome</keyword>
<dbReference type="GO" id="GO:0003676">
    <property type="term" value="F:nucleic acid binding"/>
    <property type="evidence" value="ECO:0007669"/>
    <property type="project" value="InterPro"/>
</dbReference>
<sequence>MAIRHVAIGRGNLPYTIIWHFYNSGKYSVRSGYRVLCNMVDLDDRDDSMEHKQTLWELWNSDVPRVFHYIIPVLSNLQRRGMEVNPRCPRCEKEDETVDHALIECEKTEQVRKMVHECYVKSKQEEVAADQMRFGDLNWADIVLVMSWAIWGARNKKVHDSIEFSASETTAFVISYIMEFQRCKKRMQPKQTQVAAQWSAPDPNVIKINFDGVYDNVAKTGSFGVIARDYRGLVIGAYAGRLDFVPDAYTAECKAALKAIIWARDMGFSRIMLEGDALTVIKKVNSGEYDFSPLGVYIAELKEARNWF</sequence>
<dbReference type="Proteomes" id="UP000187203">
    <property type="component" value="Unassembled WGS sequence"/>
</dbReference>
<dbReference type="InterPro" id="IPR044730">
    <property type="entry name" value="RNase_H-like_dom_plant"/>
</dbReference>
<dbReference type="Pfam" id="PF13966">
    <property type="entry name" value="zf-RVT"/>
    <property type="match status" value="1"/>
</dbReference>
<dbReference type="InterPro" id="IPR012337">
    <property type="entry name" value="RNaseH-like_sf"/>
</dbReference>
<name>A0A1R3KFU0_9ROSI</name>
<dbReference type="EMBL" id="AWUE01013770">
    <property type="protein sequence ID" value="OMP05945.1"/>
    <property type="molecule type" value="Genomic_DNA"/>
</dbReference>
<dbReference type="PANTHER" id="PTHR47074">
    <property type="entry name" value="BNAC02G40300D PROTEIN"/>
    <property type="match status" value="1"/>
</dbReference>
<comment type="caution">
    <text evidence="3">The sequence shown here is derived from an EMBL/GenBank/DDBJ whole genome shotgun (WGS) entry which is preliminary data.</text>
</comment>
<dbReference type="STRING" id="93759.A0A1R3KFU0"/>
<reference evidence="4" key="1">
    <citation type="submission" date="2013-09" db="EMBL/GenBank/DDBJ databases">
        <title>Corchorus olitorius genome sequencing.</title>
        <authorList>
            <person name="Alam M."/>
            <person name="Haque M.S."/>
            <person name="Islam M.S."/>
            <person name="Emdad E.M."/>
            <person name="Islam M.M."/>
            <person name="Ahmed B."/>
            <person name="Halim A."/>
            <person name="Hossen Q.M.M."/>
            <person name="Hossain M.Z."/>
            <person name="Ahmed R."/>
            <person name="Khan M.M."/>
            <person name="Islam R."/>
            <person name="Rashid M.M."/>
            <person name="Khan S.A."/>
            <person name="Rahman M.S."/>
            <person name="Alam M."/>
            <person name="Yahiya A.S."/>
            <person name="Khan M.S."/>
            <person name="Azam M.S."/>
            <person name="Haque T."/>
            <person name="Lashkar M.Z.H."/>
            <person name="Akhand A.I."/>
            <person name="Morshed G."/>
            <person name="Roy S."/>
            <person name="Uddin K.S."/>
            <person name="Rabeya T."/>
            <person name="Hossain A.S."/>
            <person name="Chowdhury A."/>
            <person name="Snigdha A.R."/>
            <person name="Mortoza M.S."/>
            <person name="Matin S.A."/>
            <person name="Hoque S.M.E."/>
            <person name="Islam M.K."/>
            <person name="Roy D.K."/>
            <person name="Haider R."/>
            <person name="Moosa M.M."/>
            <person name="Elias S.M."/>
            <person name="Hasan A.M."/>
            <person name="Jahan S."/>
            <person name="Shafiuddin M."/>
            <person name="Mahmood N."/>
            <person name="Shommy N.S."/>
        </authorList>
    </citation>
    <scope>NUCLEOTIDE SEQUENCE [LARGE SCALE GENOMIC DNA]</scope>
    <source>
        <strain evidence="4">cv. O-4</strain>
    </source>
</reference>
<dbReference type="InterPro" id="IPR052929">
    <property type="entry name" value="RNase_H-like_EbsB-rel"/>
</dbReference>
<dbReference type="InterPro" id="IPR026960">
    <property type="entry name" value="RVT-Znf"/>
</dbReference>
<dbReference type="GO" id="GO:0004523">
    <property type="term" value="F:RNA-DNA hybrid ribonuclease activity"/>
    <property type="evidence" value="ECO:0007669"/>
    <property type="project" value="InterPro"/>
</dbReference>
<dbReference type="InterPro" id="IPR002156">
    <property type="entry name" value="RNaseH_domain"/>
</dbReference>
<dbReference type="InterPro" id="IPR036397">
    <property type="entry name" value="RNaseH_sf"/>
</dbReference>
<evidence type="ECO:0000313" key="3">
    <source>
        <dbReference type="EMBL" id="OMP05945.1"/>
    </source>
</evidence>
<organism evidence="3 4">
    <name type="scientific">Corchorus olitorius</name>
    <dbReference type="NCBI Taxonomy" id="93759"/>
    <lineage>
        <taxon>Eukaryota</taxon>
        <taxon>Viridiplantae</taxon>
        <taxon>Streptophyta</taxon>
        <taxon>Embryophyta</taxon>
        <taxon>Tracheophyta</taxon>
        <taxon>Spermatophyta</taxon>
        <taxon>Magnoliopsida</taxon>
        <taxon>eudicotyledons</taxon>
        <taxon>Gunneridae</taxon>
        <taxon>Pentapetalae</taxon>
        <taxon>rosids</taxon>
        <taxon>malvids</taxon>
        <taxon>Malvales</taxon>
        <taxon>Malvaceae</taxon>
        <taxon>Grewioideae</taxon>
        <taxon>Apeibeae</taxon>
        <taxon>Corchorus</taxon>
    </lineage>
</organism>
<dbReference type="CDD" id="cd06222">
    <property type="entry name" value="RNase_H_like"/>
    <property type="match status" value="1"/>
</dbReference>
<dbReference type="OrthoDB" id="993362at2759"/>
<evidence type="ECO:0000259" key="2">
    <source>
        <dbReference type="Pfam" id="PF13966"/>
    </source>
</evidence>
<gene>
    <name evidence="3" type="ORF">COLO4_08437</name>
</gene>
<proteinExistence type="predicted"/>
<feature type="domain" description="RNase H type-1" evidence="1">
    <location>
        <begin position="209"/>
        <end position="302"/>
    </location>
</feature>
<dbReference type="SUPFAM" id="SSF53098">
    <property type="entry name" value="Ribonuclease H-like"/>
    <property type="match status" value="1"/>
</dbReference>
<dbReference type="Gene3D" id="3.30.420.10">
    <property type="entry name" value="Ribonuclease H-like superfamily/Ribonuclease H"/>
    <property type="match status" value="1"/>
</dbReference>